<dbReference type="InterPro" id="IPR045249">
    <property type="entry name" value="HARBI1-like"/>
</dbReference>
<feature type="region of interest" description="Disordered" evidence="8">
    <location>
        <begin position="1"/>
        <end position="58"/>
    </location>
</feature>
<dbReference type="InterPro" id="IPR058353">
    <property type="entry name" value="DUF8040"/>
</dbReference>
<feature type="compositionally biased region" description="Basic and acidic residues" evidence="8">
    <location>
        <begin position="20"/>
        <end position="32"/>
    </location>
</feature>
<dbReference type="Proteomes" id="UP000078284">
    <property type="component" value="Chromosome 1"/>
</dbReference>
<keyword evidence="7" id="KW-0539">Nucleus</keyword>
<dbReference type="PANTHER" id="PTHR22930:SF281">
    <property type="entry name" value="NUCLEASE"/>
    <property type="match status" value="1"/>
</dbReference>
<dbReference type="PANTHER" id="PTHR22930">
    <property type="match status" value="1"/>
</dbReference>
<reference evidence="12" key="1">
    <citation type="journal article" date="2016" name="Proc. Natl. Acad. Sci. U.S.A.">
        <title>Chromosome-level assembly of Arabidopsis thaliana Ler reveals the extent of translocation and inversion polymorphisms.</title>
        <authorList>
            <person name="Zapata L."/>
            <person name="Ding J."/>
            <person name="Willing E.M."/>
            <person name="Hartwig B."/>
            <person name="Bezdan D."/>
            <person name="Jiao W.B."/>
            <person name="Patel V."/>
            <person name="Velikkakam James G."/>
            <person name="Koornneef M."/>
            <person name="Ossowski S."/>
            <person name="Schneeberger K."/>
        </authorList>
    </citation>
    <scope>NUCLEOTIDE SEQUENCE [LARGE SCALE GENOMIC DNA]</scope>
    <source>
        <strain evidence="12">cv. Landsberg erecta</strain>
    </source>
</reference>
<dbReference type="GO" id="GO:0046872">
    <property type="term" value="F:metal ion binding"/>
    <property type="evidence" value="ECO:0007669"/>
    <property type="project" value="UniProtKB-KW"/>
</dbReference>
<comment type="cofactor">
    <cofactor evidence="1">
        <name>a divalent metal cation</name>
        <dbReference type="ChEBI" id="CHEBI:60240"/>
    </cofactor>
</comment>
<evidence type="ECO:0000256" key="4">
    <source>
        <dbReference type="ARBA" id="ARBA00022722"/>
    </source>
</evidence>
<comment type="caution">
    <text evidence="11">The sequence shown here is derived from an EMBL/GenBank/DDBJ whole genome shotgun (WGS) entry which is preliminary data.</text>
</comment>
<gene>
    <name evidence="11" type="ordered locus">AXX17_At1g39580</name>
</gene>
<dbReference type="GO" id="GO:0004518">
    <property type="term" value="F:nuclease activity"/>
    <property type="evidence" value="ECO:0007669"/>
    <property type="project" value="UniProtKB-KW"/>
</dbReference>
<dbReference type="GO" id="GO:0016787">
    <property type="term" value="F:hydrolase activity"/>
    <property type="evidence" value="ECO:0007669"/>
    <property type="project" value="UniProtKB-KW"/>
</dbReference>
<dbReference type="Pfam" id="PF26138">
    <property type="entry name" value="DUF8040"/>
    <property type="match status" value="1"/>
</dbReference>
<evidence type="ECO:0000256" key="3">
    <source>
        <dbReference type="ARBA" id="ARBA00006958"/>
    </source>
</evidence>
<evidence type="ECO:0000256" key="5">
    <source>
        <dbReference type="ARBA" id="ARBA00022723"/>
    </source>
</evidence>
<evidence type="ECO:0000256" key="7">
    <source>
        <dbReference type="ARBA" id="ARBA00023242"/>
    </source>
</evidence>
<proteinExistence type="inferred from homology"/>
<keyword evidence="4" id="KW-0540">Nuclease</keyword>
<protein>
    <submittedName>
        <fullName evidence="11">Uncharacterized protein</fullName>
    </submittedName>
</protein>
<dbReference type="GO" id="GO:0005634">
    <property type="term" value="C:nucleus"/>
    <property type="evidence" value="ECO:0007669"/>
    <property type="project" value="UniProtKB-SubCell"/>
</dbReference>
<dbReference type="AlphaFoldDB" id="A0A178WFQ6"/>
<keyword evidence="5" id="KW-0479">Metal-binding</keyword>
<evidence type="ECO:0000259" key="10">
    <source>
        <dbReference type="Pfam" id="PF26138"/>
    </source>
</evidence>
<dbReference type="EMBL" id="LUHQ01000001">
    <property type="protein sequence ID" value="OAP16375.1"/>
    <property type="molecule type" value="Genomic_DNA"/>
</dbReference>
<accession>A0A178WFQ6</accession>
<dbReference type="Pfam" id="PF13359">
    <property type="entry name" value="DDE_Tnp_4"/>
    <property type="match status" value="1"/>
</dbReference>
<evidence type="ECO:0000256" key="1">
    <source>
        <dbReference type="ARBA" id="ARBA00001968"/>
    </source>
</evidence>
<sequence>MQRCLVLHDVQSQSQHSARQRREQLIHEHGVDEEGEDYSDSDSGNMPETEVPETQEEEEVYRVTIDDDEAEAIFIALNLPKHTRFHWACINALKELVFWRKYLIDITASTDEDKVQLLEAMTGVSRNNQDVPKQLGSSHSFGSPHSGGISSGSPSSVGISYMSVAITRPYEERIELWNLENKQFEELVIQPALNYYDRYFQRAPVQIDRGLGWRNIWRRLQQDAAACLQLLRMSLPCFTTLCNMLQTNYGLQPTLNISIEESVAMFLRICGHNEVYRDVGLRFGRNQETVQRKFREVLTATELLACDYIRTPTRQEIYRIPERLQVDQRYWPYFSGFVGAMDGTHVCVKVKPDLQGMYWNRHDHASLNIMAICDLNMLFTYIWNGAPGSCYDTAVLQIAQQSDSEFPLPPSEKYYLVDSGYPNKQGFLAPYRSSRNRVVRYHMSQFYYGPRPRNKHELFNQCHTSLRSVIERTFRIWKKKNGGFFLIF</sequence>
<comment type="subcellular location">
    <subcellularLocation>
        <location evidence="2">Nucleus</location>
    </subcellularLocation>
</comment>
<dbReference type="InterPro" id="IPR027806">
    <property type="entry name" value="HARBI1_dom"/>
</dbReference>
<evidence type="ECO:0000256" key="8">
    <source>
        <dbReference type="SAM" id="MobiDB-lite"/>
    </source>
</evidence>
<evidence type="ECO:0000256" key="6">
    <source>
        <dbReference type="ARBA" id="ARBA00022801"/>
    </source>
</evidence>
<organism evidence="11 12">
    <name type="scientific">Arabidopsis thaliana</name>
    <name type="common">Mouse-ear cress</name>
    <dbReference type="NCBI Taxonomy" id="3702"/>
    <lineage>
        <taxon>Eukaryota</taxon>
        <taxon>Viridiplantae</taxon>
        <taxon>Streptophyta</taxon>
        <taxon>Embryophyta</taxon>
        <taxon>Tracheophyta</taxon>
        <taxon>Spermatophyta</taxon>
        <taxon>Magnoliopsida</taxon>
        <taxon>eudicotyledons</taxon>
        <taxon>Gunneridae</taxon>
        <taxon>Pentapetalae</taxon>
        <taxon>rosids</taxon>
        <taxon>malvids</taxon>
        <taxon>Brassicales</taxon>
        <taxon>Brassicaceae</taxon>
        <taxon>Camelineae</taxon>
        <taxon>Arabidopsis</taxon>
    </lineage>
</organism>
<evidence type="ECO:0000256" key="2">
    <source>
        <dbReference type="ARBA" id="ARBA00004123"/>
    </source>
</evidence>
<evidence type="ECO:0000313" key="12">
    <source>
        <dbReference type="Proteomes" id="UP000078284"/>
    </source>
</evidence>
<evidence type="ECO:0000313" key="11">
    <source>
        <dbReference type="EMBL" id="OAP16375.1"/>
    </source>
</evidence>
<dbReference type="ExpressionAtlas" id="A0A178WFQ6">
    <property type="expression patterns" value="baseline"/>
</dbReference>
<feature type="domain" description="DDE Tnp4" evidence="9">
    <location>
        <begin position="341"/>
        <end position="479"/>
    </location>
</feature>
<feature type="domain" description="DUF8040" evidence="10">
    <location>
        <begin position="220"/>
        <end position="300"/>
    </location>
</feature>
<keyword evidence="6" id="KW-0378">Hydrolase</keyword>
<name>A0A178WFQ6_ARATH</name>
<comment type="similarity">
    <text evidence="3">Belongs to the HARBI1 family.</text>
</comment>
<evidence type="ECO:0000259" key="9">
    <source>
        <dbReference type="Pfam" id="PF13359"/>
    </source>
</evidence>